<sequence>MWDDGAQHLQSRALAASKRENPASYDMRQLGSFTDFPKHRPYTATAPKRKLSAAQDERETETVPAFPKHRPYIATTPKRKLSAAQDEHEAEVVPAFTRHCLDAATAPKHEVWKTKMEHHEIFTVFKQCGTGTVREIHELKISKATLEHAPPGSPQAAIGKMGYGEQQLQVGQQQGMAQGSFRNTPGPQMRSGQNMGNVGGGLSPQAVQQHPQGPVRGAPCVKKRQGRYTYWTAMEQDRLIAHYLEGKGPSEIAGLMGKKPSCISTKLQSLRKQKLLPRVREPAS</sequence>
<proteinExistence type="predicted"/>
<evidence type="ECO:0000256" key="1">
    <source>
        <dbReference type="SAM" id="MobiDB-lite"/>
    </source>
</evidence>
<organism evidence="2 3">
    <name type="scientific">Cytospora paraplurivora</name>
    <dbReference type="NCBI Taxonomy" id="2898453"/>
    <lineage>
        <taxon>Eukaryota</taxon>
        <taxon>Fungi</taxon>
        <taxon>Dikarya</taxon>
        <taxon>Ascomycota</taxon>
        <taxon>Pezizomycotina</taxon>
        <taxon>Sordariomycetes</taxon>
        <taxon>Sordariomycetidae</taxon>
        <taxon>Diaporthales</taxon>
        <taxon>Cytosporaceae</taxon>
        <taxon>Cytospora</taxon>
    </lineage>
</organism>
<dbReference type="EMBL" id="JAJSPL020000052">
    <property type="protein sequence ID" value="KAK7732267.1"/>
    <property type="molecule type" value="Genomic_DNA"/>
</dbReference>
<dbReference type="AlphaFoldDB" id="A0AAN9U0Y0"/>
<dbReference type="Proteomes" id="UP001320245">
    <property type="component" value="Unassembled WGS sequence"/>
</dbReference>
<evidence type="ECO:0000313" key="3">
    <source>
        <dbReference type="Proteomes" id="UP001320245"/>
    </source>
</evidence>
<comment type="caution">
    <text evidence="2">The sequence shown here is derived from an EMBL/GenBank/DDBJ whole genome shotgun (WGS) entry which is preliminary data.</text>
</comment>
<reference evidence="2 3" key="1">
    <citation type="journal article" date="2023" name="PLoS ONE">
        <title>Cytospora paraplurivora sp. nov. isolated from orchards with fruit tree decline syndrome in Ontario, Canada.</title>
        <authorList>
            <person name="Ilyukhin E."/>
            <person name="Nguyen H.D.T."/>
            <person name="Castle A.J."/>
            <person name="Ellouze W."/>
        </authorList>
    </citation>
    <scope>NUCLEOTIDE SEQUENCE [LARGE SCALE GENOMIC DNA]</scope>
    <source>
        <strain evidence="2 3">FDS-564</strain>
    </source>
</reference>
<accession>A0AAN9U0Y0</accession>
<keyword evidence="3" id="KW-1185">Reference proteome</keyword>
<name>A0AAN9U0Y0_9PEZI</name>
<evidence type="ECO:0000313" key="2">
    <source>
        <dbReference type="EMBL" id="KAK7732267.1"/>
    </source>
</evidence>
<protein>
    <submittedName>
        <fullName evidence="2">Uncharacterized protein</fullName>
    </submittedName>
</protein>
<gene>
    <name evidence="2" type="ORF">SLS53_008556</name>
</gene>
<feature type="region of interest" description="Disordered" evidence="1">
    <location>
        <begin position="1"/>
        <end position="64"/>
    </location>
</feature>